<accession>C1DH76</accession>
<dbReference type="AlphaFoldDB" id="C1DH76"/>
<dbReference type="SUPFAM" id="SSF51182">
    <property type="entry name" value="RmlC-like cupins"/>
    <property type="match status" value="1"/>
</dbReference>
<dbReference type="OrthoDB" id="9804543at2"/>
<dbReference type="CDD" id="cd06124">
    <property type="entry name" value="cupin_NimR-like_N"/>
    <property type="match status" value="1"/>
</dbReference>
<proteinExistence type="predicted"/>
<evidence type="ECO:0000313" key="7">
    <source>
        <dbReference type="Proteomes" id="UP000002424"/>
    </source>
</evidence>
<keyword evidence="1" id="KW-0678">Repressor</keyword>
<keyword evidence="4" id="KW-0804">Transcription</keyword>
<dbReference type="GO" id="GO:0003700">
    <property type="term" value="F:DNA-binding transcription factor activity"/>
    <property type="evidence" value="ECO:0007669"/>
    <property type="project" value="InterPro"/>
</dbReference>
<organism evidence="6 7">
    <name type="scientific">Azotobacter vinelandii (strain DJ / ATCC BAA-1303)</name>
    <dbReference type="NCBI Taxonomy" id="322710"/>
    <lineage>
        <taxon>Bacteria</taxon>
        <taxon>Pseudomonadati</taxon>
        <taxon>Pseudomonadota</taxon>
        <taxon>Gammaproteobacteria</taxon>
        <taxon>Pseudomonadales</taxon>
        <taxon>Pseudomonadaceae</taxon>
        <taxon>Azotobacter</taxon>
    </lineage>
</organism>
<keyword evidence="7" id="KW-1185">Reference proteome</keyword>
<evidence type="ECO:0000256" key="1">
    <source>
        <dbReference type="ARBA" id="ARBA00022491"/>
    </source>
</evidence>
<evidence type="ECO:0000256" key="4">
    <source>
        <dbReference type="ARBA" id="ARBA00023163"/>
    </source>
</evidence>
<evidence type="ECO:0000313" key="6">
    <source>
        <dbReference type="EMBL" id="ACO76483.1"/>
    </source>
</evidence>
<dbReference type="Pfam" id="PF02311">
    <property type="entry name" value="AraC_binding"/>
    <property type="match status" value="1"/>
</dbReference>
<dbReference type="eggNOG" id="COG4977">
    <property type="taxonomic scope" value="Bacteria"/>
</dbReference>
<dbReference type="EnsemblBacteria" id="ACO76483">
    <property type="protein sequence ID" value="ACO76483"/>
    <property type="gene ID" value="Avin_02220"/>
</dbReference>
<dbReference type="PROSITE" id="PS01124">
    <property type="entry name" value="HTH_ARAC_FAMILY_2"/>
    <property type="match status" value="1"/>
</dbReference>
<feature type="domain" description="HTH araC/xylS-type" evidence="5">
    <location>
        <begin position="179"/>
        <end position="276"/>
    </location>
</feature>
<dbReference type="STRING" id="322710.Avin_02220"/>
<dbReference type="HOGENOM" id="CLU_000445_87_4_6"/>
<dbReference type="GO" id="GO:0043565">
    <property type="term" value="F:sequence-specific DNA binding"/>
    <property type="evidence" value="ECO:0007669"/>
    <property type="project" value="InterPro"/>
</dbReference>
<name>C1DH76_AZOVD</name>
<reference evidence="6 7" key="1">
    <citation type="journal article" date="2009" name="J. Bacteriol.">
        <title>Genome sequence of Azotobacter vinelandii, an obligate aerobe specialized to support diverse anaerobic metabolic processes.</title>
        <authorList>
            <person name="Setubal J.C."/>
            <person name="dos Santos P."/>
            <person name="Goldman B.S."/>
            <person name="Ertesvag H."/>
            <person name="Espin G."/>
            <person name="Rubio L.M."/>
            <person name="Valla S."/>
            <person name="Almeida N.F."/>
            <person name="Balasubramanian D."/>
            <person name="Cromes L."/>
            <person name="Curatti L."/>
            <person name="Du Z."/>
            <person name="Godsy E."/>
            <person name="Goodner B."/>
            <person name="Hellner-Burris K."/>
            <person name="Hernandez J.A."/>
            <person name="Houmiel K."/>
            <person name="Imperial J."/>
            <person name="Kennedy C."/>
            <person name="Larson T.J."/>
            <person name="Latreille P."/>
            <person name="Ligon L.S."/>
            <person name="Lu J."/>
            <person name="Maerk M."/>
            <person name="Miller N.M."/>
            <person name="Norton S."/>
            <person name="O'Carroll I.P."/>
            <person name="Paulsen I."/>
            <person name="Raulfs E.C."/>
            <person name="Roemer R."/>
            <person name="Rosser J."/>
            <person name="Segura D."/>
            <person name="Slater S."/>
            <person name="Stricklin S.L."/>
            <person name="Studholme D.J."/>
            <person name="Sun J."/>
            <person name="Viana C.J."/>
            <person name="Wallin E."/>
            <person name="Wang B."/>
            <person name="Wheeler C."/>
            <person name="Zhu H."/>
            <person name="Dean D.R."/>
            <person name="Dixon R."/>
            <person name="Wood D."/>
        </authorList>
    </citation>
    <scope>NUCLEOTIDE SEQUENCE [LARGE SCALE GENOMIC DNA]</scope>
    <source>
        <strain evidence="7">DJ / ATCC BAA-1303</strain>
    </source>
</reference>
<dbReference type="SUPFAM" id="SSF46689">
    <property type="entry name" value="Homeodomain-like"/>
    <property type="match status" value="2"/>
</dbReference>
<dbReference type="InterPro" id="IPR009057">
    <property type="entry name" value="Homeodomain-like_sf"/>
</dbReference>
<dbReference type="EMBL" id="CP001157">
    <property type="protein sequence ID" value="ACO76483.1"/>
    <property type="molecule type" value="Genomic_DNA"/>
</dbReference>
<keyword evidence="3" id="KW-0238">DNA-binding</keyword>
<dbReference type="KEGG" id="avn:Avin_02220"/>
<dbReference type="eggNOG" id="COG1917">
    <property type="taxonomic scope" value="Bacteria"/>
</dbReference>
<dbReference type="RefSeq" id="WP_012698911.1">
    <property type="nucleotide sequence ID" value="NZ_CP144733.1"/>
</dbReference>
<protein>
    <submittedName>
        <fullName evidence="6">Transcriptional regulator, AraC-family</fullName>
    </submittedName>
</protein>
<dbReference type="PANTHER" id="PTHR11019:SF199">
    <property type="entry name" value="HTH-TYPE TRANSCRIPTIONAL REGULATOR NIMR"/>
    <property type="match status" value="1"/>
</dbReference>
<evidence type="ECO:0000256" key="2">
    <source>
        <dbReference type="ARBA" id="ARBA00023015"/>
    </source>
</evidence>
<dbReference type="Pfam" id="PF12833">
    <property type="entry name" value="HTH_18"/>
    <property type="match status" value="1"/>
</dbReference>
<dbReference type="Gene3D" id="2.60.120.10">
    <property type="entry name" value="Jelly Rolls"/>
    <property type="match status" value="1"/>
</dbReference>
<dbReference type="InterPro" id="IPR014710">
    <property type="entry name" value="RmlC-like_jellyroll"/>
</dbReference>
<sequence>MVSGGVMDDFCEPVKHFSEADMPLAGRRDPDRSSLPVVAERYGYPKGQRIPEHSHRRGQLMFVTSGGLRVQTRRGYWTIPPGRACWVPCGLNHIAEYPQAAELAVAYVRTDLCEMLPSDCRVLNLGALLRELVIAAYDFGWDYGIDSHEARAMLVLIGEIGRQSSAPLFIPEGRDNRLRRVTAFLHRHPDDKRSLEEWASQVGASARTLARLFRSETGLSFSQWRQQLHLTRAVEMLLEGASVTQVAYALGYASPGSFSAMFARSMGEPPSLYCRARHGALGVDVLDRHCFKRAIR</sequence>
<dbReference type="InterPro" id="IPR011051">
    <property type="entry name" value="RmlC_Cupin_sf"/>
</dbReference>
<dbReference type="Gene3D" id="1.10.10.60">
    <property type="entry name" value="Homeodomain-like"/>
    <property type="match status" value="1"/>
</dbReference>
<dbReference type="SMART" id="SM00342">
    <property type="entry name" value="HTH_ARAC"/>
    <property type="match status" value="1"/>
</dbReference>
<dbReference type="InterPro" id="IPR018060">
    <property type="entry name" value="HTH_AraC"/>
</dbReference>
<evidence type="ECO:0000259" key="5">
    <source>
        <dbReference type="PROSITE" id="PS01124"/>
    </source>
</evidence>
<gene>
    <name evidence="6" type="ordered locus">Avin_02220</name>
</gene>
<dbReference type="FunFam" id="1.10.10.60:FF:000132">
    <property type="entry name" value="AraC family transcriptional regulator"/>
    <property type="match status" value="1"/>
</dbReference>
<evidence type="ECO:0000256" key="3">
    <source>
        <dbReference type="ARBA" id="ARBA00023125"/>
    </source>
</evidence>
<dbReference type="Proteomes" id="UP000002424">
    <property type="component" value="Chromosome"/>
</dbReference>
<keyword evidence="2" id="KW-0805">Transcription regulation</keyword>
<dbReference type="InterPro" id="IPR003313">
    <property type="entry name" value="AraC-bd"/>
</dbReference>
<dbReference type="PANTHER" id="PTHR11019">
    <property type="entry name" value="HTH-TYPE TRANSCRIPTIONAL REGULATOR NIMR"/>
    <property type="match status" value="1"/>
</dbReference>